<accession>A0ABQ0IC36</accession>
<organism evidence="1 2">
    <name type="scientific">Paraglaciecola agarilytica NO2</name>
    <dbReference type="NCBI Taxonomy" id="1125747"/>
    <lineage>
        <taxon>Bacteria</taxon>
        <taxon>Pseudomonadati</taxon>
        <taxon>Pseudomonadota</taxon>
        <taxon>Gammaproteobacteria</taxon>
        <taxon>Alteromonadales</taxon>
        <taxon>Alteromonadaceae</taxon>
        <taxon>Paraglaciecola</taxon>
    </lineage>
</organism>
<evidence type="ECO:0000313" key="1">
    <source>
        <dbReference type="EMBL" id="GAC06951.1"/>
    </source>
</evidence>
<keyword evidence="2" id="KW-1185">Reference proteome</keyword>
<comment type="caution">
    <text evidence="1">The sequence shown here is derived from an EMBL/GenBank/DDBJ whole genome shotgun (WGS) entry which is preliminary data.</text>
</comment>
<evidence type="ECO:0000313" key="2">
    <source>
        <dbReference type="Proteomes" id="UP000008372"/>
    </source>
</evidence>
<protein>
    <recommendedName>
        <fullName evidence="3">Bacteriophage lambda Replication protein O N-terminal domain-containing protein</fullName>
    </recommendedName>
</protein>
<name>A0ABQ0IC36_9ALTE</name>
<reference evidence="1 2" key="1">
    <citation type="journal article" date="2014" name="Environ. Microbiol.">
        <title>Comparative genomics of the marine bacterial genus Glaciecola reveals the high degree of genomic diversity and genomic characteristic for cold adaptation.</title>
        <authorList>
            <person name="Qin Q.L."/>
            <person name="Xie B.B."/>
            <person name="Yu Y."/>
            <person name="Shu Y.L."/>
            <person name="Rong J.C."/>
            <person name="Zhang Y.J."/>
            <person name="Zhao D.L."/>
            <person name="Chen X.L."/>
            <person name="Zhang X.Y."/>
            <person name="Chen B."/>
            <person name="Zhou B.C."/>
            <person name="Zhang Y.Z."/>
        </authorList>
    </citation>
    <scope>NUCLEOTIDE SEQUENCE [LARGE SCALE GENOMIC DNA]</scope>
    <source>
        <strain evidence="1 2">NO2</strain>
    </source>
</reference>
<evidence type="ECO:0008006" key="3">
    <source>
        <dbReference type="Google" id="ProtNLM"/>
    </source>
</evidence>
<sequence>MSNVIKMPKASKSTRPDKIFLLDQVVEKFSVLEAAIAGDLYYWIAKGEQPWRVVSDYSTWFEVNEKTIRLKIKNMDSAKFFKVTRTRMRNGSYGANKFSKSNSNSSKALFNGYTSLLNNGFEGKDFGEFDPNEPSYKEIPRFQMLFLKTILEVGDLKGAYLLDRICWAMNTKGQSSLYFRSVSHFAQWSNLDRKTAQRKLEHLETEGLLETETTQTELAINAYEESPAFFRFSTYIEDKEEARKEAIRESTV</sequence>
<dbReference type="Proteomes" id="UP000008372">
    <property type="component" value="Unassembled WGS sequence"/>
</dbReference>
<dbReference type="RefSeq" id="WP_008305924.1">
    <property type="nucleotide sequence ID" value="NZ_BAEK01000074.1"/>
</dbReference>
<proteinExistence type="predicted"/>
<gene>
    <name evidence="1" type="ORF">GAGA_4119</name>
</gene>
<dbReference type="EMBL" id="BAEK01000074">
    <property type="protein sequence ID" value="GAC06951.1"/>
    <property type="molecule type" value="Genomic_DNA"/>
</dbReference>